<accession>A0ABU4WRF1</accession>
<dbReference type="EMBL" id="JALBUS010000017">
    <property type="protein sequence ID" value="MDX8418047.1"/>
    <property type="molecule type" value="Genomic_DNA"/>
</dbReference>
<proteinExistence type="predicted"/>
<evidence type="ECO:0000313" key="2">
    <source>
        <dbReference type="Proteomes" id="UP001285244"/>
    </source>
</evidence>
<reference evidence="1 2" key="1">
    <citation type="submission" date="2022-03" db="EMBL/GenBank/DDBJ databases">
        <title>Novel taxa within the pig intestine.</title>
        <authorList>
            <person name="Wylensek D."/>
            <person name="Bishof K."/>
            <person name="Afrizal A."/>
            <person name="Clavel T."/>
        </authorList>
    </citation>
    <scope>NUCLEOTIDE SEQUENCE [LARGE SCALE GENOMIC DNA]</scope>
    <source>
        <strain evidence="1 2">Cla-KB-P134</strain>
    </source>
</reference>
<sequence>MAQQEKQWTIYWNEYASDTYLYGSEIEFRSQDDVVFQNALIPPGTAIKTWYSMVNFQAGRIEPTLPIIDGEGKYHIVVDLDSDIPKGIFLRLVFLGKNGEEAGSFIVDQPEMDFQCPLKTYSYKAELICAGGHTFHFHSFTISERTG</sequence>
<dbReference type="InterPro" id="IPR022259">
    <property type="entry name" value="Acessory_Sec_prot_Asp3"/>
</dbReference>
<dbReference type="Proteomes" id="UP001285244">
    <property type="component" value="Unassembled WGS sequence"/>
</dbReference>
<keyword evidence="2" id="KW-1185">Reference proteome</keyword>
<evidence type="ECO:0000313" key="1">
    <source>
        <dbReference type="EMBL" id="MDX8418047.1"/>
    </source>
</evidence>
<organism evidence="1 2">
    <name type="scientific">Absicoccus intestinalis</name>
    <dbReference type="NCBI Taxonomy" id="2926319"/>
    <lineage>
        <taxon>Bacteria</taxon>
        <taxon>Bacillati</taxon>
        <taxon>Bacillota</taxon>
        <taxon>Erysipelotrichia</taxon>
        <taxon>Erysipelotrichales</taxon>
        <taxon>Erysipelotrichaceae</taxon>
        <taxon>Absicoccus</taxon>
    </lineage>
</organism>
<dbReference type="NCBIfam" id="TIGR03711">
    <property type="entry name" value="acc_sec_asp3"/>
    <property type="match status" value="1"/>
</dbReference>
<gene>
    <name evidence="1" type="primary">asp3</name>
    <name evidence="1" type="ORF">MOZ64_09395</name>
</gene>
<dbReference type="RefSeq" id="WP_320326308.1">
    <property type="nucleotide sequence ID" value="NZ_JALBUS010000017.1"/>
</dbReference>
<comment type="caution">
    <text evidence="1">The sequence shown here is derived from an EMBL/GenBank/DDBJ whole genome shotgun (WGS) entry which is preliminary data.</text>
</comment>
<dbReference type="Pfam" id="PF15432">
    <property type="entry name" value="Sec-ASP3"/>
    <property type="match status" value="1"/>
</dbReference>
<protein>
    <submittedName>
        <fullName evidence="1">Accessory Sec system protein Asp3</fullName>
    </submittedName>
</protein>
<name>A0ABU4WRF1_9FIRM</name>